<dbReference type="InterPro" id="IPR019734">
    <property type="entry name" value="TPR_rpt"/>
</dbReference>
<dbReference type="Pfam" id="PF13432">
    <property type="entry name" value="TPR_16"/>
    <property type="match status" value="1"/>
</dbReference>
<dbReference type="SUPFAM" id="SSF48452">
    <property type="entry name" value="TPR-like"/>
    <property type="match status" value="4"/>
</dbReference>
<feature type="repeat" description="TPR" evidence="3">
    <location>
        <begin position="646"/>
        <end position="679"/>
    </location>
</feature>
<dbReference type="Proteomes" id="UP001447188">
    <property type="component" value="Unassembled WGS sequence"/>
</dbReference>
<evidence type="ECO:0000259" key="4">
    <source>
        <dbReference type="PROSITE" id="PS50128"/>
    </source>
</evidence>
<dbReference type="PROSITE" id="PS50128">
    <property type="entry name" value="SURP"/>
    <property type="match status" value="1"/>
</dbReference>
<keyword evidence="2 3" id="KW-0802">TPR repeat</keyword>
<dbReference type="SMART" id="SM00028">
    <property type="entry name" value="TPR"/>
    <property type="match status" value="9"/>
</dbReference>
<dbReference type="InterPro" id="IPR011990">
    <property type="entry name" value="TPR-like_helical_dom_sf"/>
</dbReference>
<feature type="domain" description="SURP motif" evidence="4">
    <location>
        <begin position="124"/>
        <end position="168"/>
    </location>
</feature>
<dbReference type="InterPro" id="IPR040962">
    <property type="entry name" value="TPR_22"/>
</dbReference>
<dbReference type="Pfam" id="PF13181">
    <property type="entry name" value="TPR_8"/>
    <property type="match status" value="2"/>
</dbReference>
<accession>A0ABR3GQ29</accession>
<dbReference type="EMBL" id="JBBBZM010000030">
    <property type="protein sequence ID" value="KAL0637842.1"/>
    <property type="molecule type" value="Genomic_DNA"/>
</dbReference>
<evidence type="ECO:0000256" key="3">
    <source>
        <dbReference type="PROSITE-ProRule" id="PRU00339"/>
    </source>
</evidence>
<protein>
    <submittedName>
        <fullName evidence="5">Superkiller protein 3</fullName>
    </submittedName>
</protein>
<dbReference type="PROSITE" id="PS50293">
    <property type="entry name" value="TPR_REGION"/>
    <property type="match status" value="1"/>
</dbReference>
<dbReference type="PANTHER" id="PTHR15704:SF7">
    <property type="entry name" value="SUPERKILLER COMPLEX PROTEIN 3"/>
    <property type="match status" value="1"/>
</dbReference>
<dbReference type="PANTHER" id="PTHR15704">
    <property type="entry name" value="SUPERKILLER 3 PROTEIN-RELATED"/>
    <property type="match status" value="1"/>
</dbReference>
<feature type="repeat" description="TPR" evidence="3">
    <location>
        <begin position="680"/>
        <end position="713"/>
    </location>
</feature>
<feature type="repeat" description="TPR" evidence="3">
    <location>
        <begin position="455"/>
        <end position="488"/>
    </location>
</feature>
<dbReference type="InterPro" id="IPR000061">
    <property type="entry name" value="Surp"/>
</dbReference>
<feature type="repeat" description="TPR" evidence="3">
    <location>
        <begin position="964"/>
        <end position="997"/>
    </location>
</feature>
<dbReference type="PROSITE" id="PS50005">
    <property type="entry name" value="TPR"/>
    <property type="match status" value="4"/>
</dbReference>
<name>A0ABR3GQ29_9PEZI</name>
<organism evidence="5 6">
    <name type="scientific">Discina gigas</name>
    <dbReference type="NCBI Taxonomy" id="1032678"/>
    <lineage>
        <taxon>Eukaryota</taxon>
        <taxon>Fungi</taxon>
        <taxon>Dikarya</taxon>
        <taxon>Ascomycota</taxon>
        <taxon>Pezizomycotina</taxon>
        <taxon>Pezizomycetes</taxon>
        <taxon>Pezizales</taxon>
        <taxon>Discinaceae</taxon>
        <taxon>Discina</taxon>
    </lineage>
</organism>
<dbReference type="Pfam" id="PF14559">
    <property type="entry name" value="TPR_19"/>
    <property type="match status" value="1"/>
</dbReference>
<reference evidence="5 6" key="1">
    <citation type="submission" date="2024-02" db="EMBL/GenBank/DDBJ databases">
        <title>Discinaceae phylogenomics.</title>
        <authorList>
            <person name="Dirks A.C."/>
            <person name="James T.Y."/>
        </authorList>
    </citation>
    <scope>NUCLEOTIDE SEQUENCE [LARGE SCALE GENOMIC DNA]</scope>
    <source>
        <strain evidence="5 6">ACD0624</strain>
    </source>
</reference>
<evidence type="ECO:0000313" key="6">
    <source>
        <dbReference type="Proteomes" id="UP001447188"/>
    </source>
</evidence>
<keyword evidence="6" id="KW-1185">Reference proteome</keyword>
<gene>
    <name evidence="5" type="primary">SKI3</name>
    <name evidence="5" type="ORF">Q9L58_003232</name>
</gene>
<dbReference type="Pfam" id="PF18833">
    <property type="entry name" value="TPR_22"/>
    <property type="match status" value="1"/>
</dbReference>
<evidence type="ECO:0000256" key="2">
    <source>
        <dbReference type="ARBA" id="ARBA00022803"/>
    </source>
</evidence>
<evidence type="ECO:0000256" key="1">
    <source>
        <dbReference type="ARBA" id="ARBA00022737"/>
    </source>
</evidence>
<evidence type="ECO:0000313" key="5">
    <source>
        <dbReference type="EMBL" id="KAL0637842.1"/>
    </source>
</evidence>
<dbReference type="InterPro" id="IPR039226">
    <property type="entry name" value="Ski3/TTC37"/>
</dbReference>
<keyword evidence="1" id="KW-0677">Repeat</keyword>
<comment type="caution">
    <text evidence="5">The sequence shown here is derived from an EMBL/GenBank/DDBJ whole genome shotgun (WGS) entry which is preliminary data.</text>
</comment>
<sequence length="1391" mass="154935">MSSKATLKAIRTCIEAGNWADAETKSRSILQFEPQNYNGNIFLGFVLFQLKNYDESESCYREAIAGEVAAVDKQKKDKKENPTAWQGLTNLYEAQLKVDGYMDTALKLAVIYQDLDDRTKCQTVIDKITPFVKEHGTSEQAVLRMLLPESPIFDFLEGRIPHPSLTYQKLVEMIEVEEKEKINKEIASRRSRLGAKHGQVVTEVKREVLGTSPLEGLYQEILNWSDDEEVRRTIDSKLLQHGYDKLLVVPKEQKQEQRKKVEKWAEGLVILKYPFELAWKIVIEWKNCESIGEHDVNVLREYIEFFPKSGLAKALDAYLESELSPFPILEKMDEDGNPINKPADGAGDDESIAPDQRIDTMIEALEESPSSVLCHRIVGEYYLHLEEYENTVEVSRNGKKLIVAESLDTGLPFQKNTDAITVILATALIHYQPPKHHAEARTCFEKVLTRNRTYSPALVGLGLILEEQQDYAGAVDLLKKALELDPDNLKIKAEAAWCDILQGHYEEGKEVLESCLELIVGIDPRSRDLKAQVLWRIGMAMWNGDEESRSDRKGPHSYFISALQNNQNFAPAYTSLGIFYADIMDDTTRANKCFQKAFELSAGEVEAAERLARSFAESREWELVEIVARRVADADKKRSDPGKGVSWPQSAIGVVELNTQNYTLAIQAFQSALRASPTDYHSWVGLGEAYASSGRYVAAMKVFHQAEKLDPTNWFPKYMLANVKRELGEHEDACTGYRSVLELRPAEFGVLVALSETLLASAWHYIETGFFGRAAAAAVESLEVASEIVKERPDAFNLWKTVGDCCLIFSWVQSLSSKLPKTLVARLLAEDIDTSEFDILADVDGVGSATLKEAGENGVDDLTTCINMGILAYKRAIYASADDRHAHAVAWFNLGCAEYRAYVSLPQREMKYRLAAIRCFKRTIKLEPGNHEFWNALGVATGELNAKVAQHALIRALYINEKNARVWTNLGMLYTIENDLQLANEAFSRAQSADPEYALAWVGQGLIASLLGEGGQALELFEHAFEISESSSAFVKRQFSTAMFDNIVNPQPLATFSSILSPIFALQKLEQQISSEPISLRLSALFSERARDFIPAATRLEIVCNTVEQRYEDTESEEDLIQYAQANADLARARLGLGEYETAVEKANLALDLSGEVDVLKKCRLSAHLTAGLANYYLGAMDESLEMFTVALNESAENPDVVCLLAQVLWAKGGNEEREVAREQLLACIKRHKNHLQSILLLGTIGVLDDSEDVVKTVLDNLQVARGRESLDTAARHQVDQLLSSIAQLQGSNNSISIAATAIFLRPSSSVAWSNLSTLAPENQSQHAAEMALKVAVQGRVGPEELCHAYSQMGVLSCDQKAIMVAPWRVDGWKGFATDVNSAINVATKAI</sequence>
<dbReference type="Gene3D" id="1.25.40.10">
    <property type="entry name" value="Tetratricopeptide repeat domain"/>
    <property type="match status" value="6"/>
</dbReference>
<proteinExistence type="predicted"/>